<reference evidence="3 4" key="1">
    <citation type="submission" date="2021-07" db="EMBL/GenBank/DDBJ databases">
        <authorList>
            <person name="Palmer J.M."/>
        </authorList>
    </citation>
    <scope>NUCLEOTIDE SEQUENCE [LARGE SCALE GENOMIC DNA]</scope>
    <source>
        <strain evidence="3 4">AT_MEX2019</strain>
        <tissue evidence="3">Muscle</tissue>
    </source>
</reference>
<feature type="coiled-coil region" evidence="1">
    <location>
        <begin position="153"/>
        <end position="194"/>
    </location>
</feature>
<organism evidence="3 4">
    <name type="scientific">Ataeniobius toweri</name>
    <dbReference type="NCBI Taxonomy" id="208326"/>
    <lineage>
        <taxon>Eukaryota</taxon>
        <taxon>Metazoa</taxon>
        <taxon>Chordata</taxon>
        <taxon>Craniata</taxon>
        <taxon>Vertebrata</taxon>
        <taxon>Euteleostomi</taxon>
        <taxon>Actinopterygii</taxon>
        <taxon>Neopterygii</taxon>
        <taxon>Teleostei</taxon>
        <taxon>Neoteleostei</taxon>
        <taxon>Acanthomorphata</taxon>
        <taxon>Ovalentaria</taxon>
        <taxon>Atherinomorphae</taxon>
        <taxon>Cyprinodontiformes</taxon>
        <taxon>Goodeidae</taxon>
        <taxon>Ataeniobius</taxon>
    </lineage>
</organism>
<dbReference type="EMBL" id="JAHUTI010082883">
    <property type="protein sequence ID" value="MED6259269.1"/>
    <property type="molecule type" value="Genomic_DNA"/>
</dbReference>
<feature type="compositionally biased region" description="Low complexity" evidence="2">
    <location>
        <begin position="7"/>
        <end position="25"/>
    </location>
</feature>
<evidence type="ECO:0000313" key="4">
    <source>
        <dbReference type="Proteomes" id="UP001345963"/>
    </source>
</evidence>
<accession>A0ABU7CCE8</accession>
<dbReference type="Proteomes" id="UP001345963">
    <property type="component" value="Unassembled WGS sequence"/>
</dbReference>
<evidence type="ECO:0000256" key="2">
    <source>
        <dbReference type="SAM" id="MobiDB-lite"/>
    </source>
</evidence>
<name>A0ABU7CCE8_9TELE</name>
<evidence type="ECO:0000313" key="3">
    <source>
        <dbReference type="EMBL" id="MED6259269.1"/>
    </source>
</evidence>
<protein>
    <submittedName>
        <fullName evidence="3">Uncharacterized protein</fullName>
    </submittedName>
</protein>
<comment type="caution">
    <text evidence="3">The sequence shown here is derived from an EMBL/GenBank/DDBJ whole genome shotgun (WGS) entry which is preliminary data.</text>
</comment>
<feature type="region of interest" description="Disordered" evidence="2">
    <location>
        <begin position="1"/>
        <end position="28"/>
    </location>
</feature>
<keyword evidence="1" id="KW-0175">Coiled coil</keyword>
<sequence length="256" mass="28749">MSPSHPNNNSLVSSGSSGFSNSSETSDGKSEAQALVLYSADATDTLQTASPSPSTISEPVRRHNPFILKRIILMREKVHWHNQVAVYNLPLPCVSILQLKAGFIVNTKDKTPEMVPFSSLIWALTAGAVGIAYSLMTGNKPKEGGVDEREPLITTLNEVKKELENQKHQLEGQLEQVESEIEENKKQLQSVETKLTERLSSDERETLLRIKKGLLQSQWKLDEKKKHLKRQLLNIEKVLEPIEIQMTRGININEYP</sequence>
<keyword evidence="4" id="KW-1185">Reference proteome</keyword>
<proteinExistence type="predicted"/>
<evidence type="ECO:0000256" key="1">
    <source>
        <dbReference type="SAM" id="Coils"/>
    </source>
</evidence>
<gene>
    <name evidence="3" type="ORF">ATANTOWER_019979</name>
</gene>